<feature type="domain" description="DUF2415" evidence="2">
    <location>
        <begin position="342"/>
        <end position="382"/>
    </location>
</feature>
<feature type="compositionally biased region" description="Polar residues" evidence="1">
    <location>
        <begin position="130"/>
        <end position="144"/>
    </location>
</feature>
<dbReference type="PANTHER" id="PTHR43991">
    <property type="entry name" value="WD REPEAT PROTEIN (AFU_ORTHOLOGUE AFUA_8G05640)-RELATED"/>
    <property type="match status" value="1"/>
</dbReference>
<feature type="region of interest" description="Disordered" evidence="1">
    <location>
        <begin position="585"/>
        <end position="617"/>
    </location>
</feature>
<feature type="compositionally biased region" description="Polar residues" evidence="1">
    <location>
        <begin position="484"/>
        <end position="499"/>
    </location>
</feature>
<protein>
    <recommendedName>
        <fullName evidence="2">DUF2415 domain-containing protein</fullName>
    </recommendedName>
</protein>
<feature type="compositionally biased region" description="Basic and acidic residues" evidence="1">
    <location>
        <begin position="519"/>
        <end position="529"/>
    </location>
</feature>
<dbReference type="InterPro" id="IPR036322">
    <property type="entry name" value="WD40_repeat_dom_sf"/>
</dbReference>
<feature type="region of interest" description="Disordered" evidence="1">
    <location>
        <begin position="473"/>
        <end position="566"/>
    </location>
</feature>
<feature type="region of interest" description="Disordered" evidence="1">
    <location>
        <begin position="629"/>
        <end position="672"/>
    </location>
</feature>
<dbReference type="GeneID" id="70247626"/>
<feature type="region of interest" description="Disordered" evidence="1">
    <location>
        <begin position="128"/>
        <end position="151"/>
    </location>
</feature>
<feature type="compositionally biased region" description="Low complexity" evidence="1">
    <location>
        <begin position="598"/>
        <end position="610"/>
    </location>
</feature>
<dbReference type="InterPro" id="IPR001680">
    <property type="entry name" value="WD40_rpt"/>
</dbReference>
<evidence type="ECO:0000313" key="4">
    <source>
        <dbReference type="Proteomes" id="UP001201262"/>
    </source>
</evidence>
<feature type="compositionally biased region" description="Polar residues" evidence="1">
    <location>
        <begin position="588"/>
        <end position="597"/>
    </location>
</feature>
<evidence type="ECO:0000259" key="2">
    <source>
        <dbReference type="Pfam" id="PF10313"/>
    </source>
</evidence>
<keyword evidence="4" id="KW-1185">Reference proteome</keyword>
<name>A0AAD4KFL2_9EURO</name>
<dbReference type="InterPro" id="IPR019417">
    <property type="entry name" value="DUF2415"/>
</dbReference>
<evidence type="ECO:0000313" key="3">
    <source>
        <dbReference type="EMBL" id="KAH8690807.1"/>
    </source>
</evidence>
<dbReference type="Gene3D" id="2.130.10.10">
    <property type="entry name" value="YVTN repeat-like/Quinoprotein amine dehydrogenase"/>
    <property type="match status" value="1"/>
</dbReference>
<dbReference type="SMART" id="SM00320">
    <property type="entry name" value="WD40"/>
    <property type="match status" value="3"/>
</dbReference>
<proteinExistence type="predicted"/>
<comment type="caution">
    <text evidence="3">The sequence shown here is derived from an EMBL/GenBank/DDBJ whole genome shotgun (WGS) entry which is preliminary data.</text>
</comment>
<dbReference type="Pfam" id="PF10313">
    <property type="entry name" value="DUF2415"/>
    <property type="match status" value="1"/>
</dbReference>
<organism evidence="3 4">
    <name type="scientific">Talaromyces proteolyticus</name>
    <dbReference type="NCBI Taxonomy" id="1131652"/>
    <lineage>
        <taxon>Eukaryota</taxon>
        <taxon>Fungi</taxon>
        <taxon>Dikarya</taxon>
        <taxon>Ascomycota</taxon>
        <taxon>Pezizomycotina</taxon>
        <taxon>Eurotiomycetes</taxon>
        <taxon>Eurotiomycetidae</taxon>
        <taxon>Eurotiales</taxon>
        <taxon>Trichocomaceae</taxon>
        <taxon>Talaromyces</taxon>
        <taxon>Talaromyces sect. Bacilispori</taxon>
    </lineage>
</organism>
<dbReference type="SUPFAM" id="SSF50978">
    <property type="entry name" value="WD40 repeat-like"/>
    <property type="match status" value="1"/>
</dbReference>
<dbReference type="PANTHER" id="PTHR43991:SF9">
    <property type="entry name" value="DUF2415 DOMAIN-CONTAINING PROTEIN"/>
    <property type="match status" value="1"/>
</dbReference>
<reference evidence="3" key="1">
    <citation type="submission" date="2021-12" db="EMBL/GenBank/DDBJ databases">
        <title>Convergent genome expansion in fungi linked to evolution of root-endophyte symbiosis.</title>
        <authorList>
            <consortium name="DOE Joint Genome Institute"/>
            <person name="Ke Y.-H."/>
            <person name="Bonito G."/>
            <person name="Liao H.-L."/>
            <person name="Looney B."/>
            <person name="Rojas-Flechas A."/>
            <person name="Nash J."/>
            <person name="Hameed K."/>
            <person name="Schadt C."/>
            <person name="Martin F."/>
            <person name="Crous P.W."/>
            <person name="Miettinen O."/>
            <person name="Magnuson J.K."/>
            <person name="Labbe J."/>
            <person name="Jacobson D."/>
            <person name="Doktycz M.J."/>
            <person name="Veneault-Fourrey C."/>
            <person name="Kuo A."/>
            <person name="Mondo S."/>
            <person name="Calhoun S."/>
            <person name="Riley R."/>
            <person name="Ohm R."/>
            <person name="LaButti K."/>
            <person name="Andreopoulos B."/>
            <person name="Pangilinan J."/>
            <person name="Nolan M."/>
            <person name="Tritt A."/>
            <person name="Clum A."/>
            <person name="Lipzen A."/>
            <person name="Daum C."/>
            <person name="Barry K."/>
            <person name="Grigoriev I.V."/>
            <person name="Vilgalys R."/>
        </authorList>
    </citation>
    <scope>NUCLEOTIDE SEQUENCE</scope>
    <source>
        <strain evidence="3">PMI_201</strain>
    </source>
</reference>
<accession>A0AAD4KFL2</accession>
<feature type="compositionally biased region" description="Low complexity" evidence="1">
    <location>
        <begin position="505"/>
        <end position="516"/>
    </location>
</feature>
<dbReference type="Proteomes" id="UP001201262">
    <property type="component" value="Unassembled WGS sequence"/>
</dbReference>
<dbReference type="AlphaFoldDB" id="A0AAD4KFL2"/>
<dbReference type="InterPro" id="IPR015943">
    <property type="entry name" value="WD40/YVTN_repeat-like_dom_sf"/>
</dbReference>
<evidence type="ECO:0000256" key="1">
    <source>
        <dbReference type="SAM" id="MobiDB-lite"/>
    </source>
</evidence>
<feature type="compositionally biased region" description="Basic and acidic residues" evidence="1">
    <location>
        <begin position="473"/>
        <end position="482"/>
    </location>
</feature>
<gene>
    <name evidence="3" type="ORF">BGW36DRAFT_389357</name>
</gene>
<dbReference type="EMBL" id="JAJTJA010000013">
    <property type="protein sequence ID" value="KAH8690807.1"/>
    <property type="molecule type" value="Genomic_DNA"/>
</dbReference>
<dbReference type="RefSeq" id="XP_046067003.1">
    <property type="nucleotide sequence ID" value="XM_046217339.1"/>
</dbReference>
<sequence length="766" mass="85358">MTLDYTLPCLSTDSLLLPTKRRFFPFKIPNFHRQLRHYISTADADKIYIVAHKIVHSIHIKSQNWDTIERVPFEPKCLAAAYGWIVVGGSDNGECAFIRLPGREENYPVTESRVEETDVDTALPIELDLNSRTPPTASGESRSSFGPAHGQSDIPEIYTKTLSGSIVNSVTIHRFPGDNQRFAHEDVVVFSNNDKTVRLFSLTRTKLLETLPHPTCMNYAMISPDSKLLAAVGDENFAYFYRIQRDPNTVDYGDYNQRLSGWTWELIRRIELPLSTSLRTTSRPDDGSCFTIAFSPASHLCAIGSQGGLISVYDVQAILSAKEDAICSLYVFSSSRPDSDAGAVRSMTFSPDPWDLLVWVEDTGRAGIADVRSGFYRRQIVHLDRDDPDLETVRTTFSTPLISRSGDEELDVRPGYRQITVGAFDDDSEIVHSGLGSSRRLTPDREGMQGLTNRERQIIDLLNTARWATRDVFDGDADERPPRASSNLRHGVNTSSIGDSDTADPSPRTTPPFRSTDATLHELFREHYLGRAGSTERTLGQRRRGSIVVSQPPGPGTSSNVESADNDISDADVEVLLRLTASPMDIQSFGNSPPSTDNNNSAGNGFSSNGSGTGNRDREFFLSRATALFNPSSPFPETASTERQPSQRSRSIPRRSSRQGTTTESRYDNQRATTAELRASVAAERLRRQRVAVGETRSPRWIRHFMDNNLTERNLGYMPRDQDPGETAGVGWGHDGRSLYIGTVEGIYEFQLNVQDRKSFPVFSFR</sequence>